<evidence type="ECO:0000313" key="14">
    <source>
        <dbReference type="Proteomes" id="UP000007148"/>
    </source>
</evidence>
<keyword evidence="14" id="KW-1185">Reference proteome</keyword>
<dbReference type="FunCoup" id="G4T631">
    <property type="interactions" value="109"/>
</dbReference>
<evidence type="ECO:0000313" key="13">
    <source>
        <dbReference type="EMBL" id="CCA66755.1"/>
    </source>
</evidence>
<dbReference type="eggNOG" id="KOG0633">
    <property type="taxonomic scope" value="Eukaryota"/>
</dbReference>
<dbReference type="Pfam" id="PF00155">
    <property type="entry name" value="Aminotran_1_2"/>
    <property type="match status" value="1"/>
</dbReference>
<dbReference type="GO" id="GO:0000105">
    <property type="term" value="P:L-histidine biosynthetic process"/>
    <property type="evidence" value="ECO:0007669"/>
    <property type="project" value="UniProtKB-KW"/>
</dbReference>
<evidence type="ECO:0000256" key="4">
    <source>
        <dbReference type="ARBA" id="ARBA00012748"/>
    </source>
</evidence>
<dbReference type="EMBL" id="CAFZ01000005">
    <property type="protein sequence ID" value="CCA66755.1"/>
    <property type="molecule type" value="Genomic_DNA"/>
</dbReference>
<evidence type="ECO:0000256" key="3">
    <source>
        <dbReference type="ARBA" id="ARBA00008392"/>
    </source>
</evidence>
<dbReference type="PANTHER" id="PTHR42885:SF2">
    <property type="entry name" value="HISTIDINOL-PHOSPHATE AMINOTRANSFERASE"/>
    <property type="match status" value="1"/>
</dbReference>
<keyword evidence="5" id="KW-0032">Aminotransferase</keyword>
<comment type="similarity">
    <text evidence="3">Belongs to the class-II pyridoxal-phosphate-dependent aminotransferase family.</text>
</comment>
<evidence type="ECO:0000256" key="6">
    <source>
        <dbReference type="ARBA" id="ARBA00022605"/>
    </source>
</evidence>
<dbReference type="OMA" id="NFVQFGR"/>
<evidence type="ECO:0000256" key="7">
    <source>
        <dbReference type="ARBA" id="ARBA00022679"/>
    </source>
</evidence>
<keyword evidence="6" id="KW-0028">Amino-acid biosynthesis</keyword>
<dbReference type="HAMAP" id="MF_01023">
    <property type="entry name" value="HisC_aminotrans_2"/>
    <property type="match status" value="1"/>
</dbReference>
<dbReference type="Gene3D" id="3.40.640.10">
    <property type="entry name" value="Type I PLP-dependent aspartate aminotransferase-like (Major domain)"/>
    <property type="match status" value="1"/>
</dbReference>
<dbReference type="InterPro" id="IPR015424">
    <property type="entry name" value="PyrdxlP-dep_Trfase"/>
</dbReference>
<dbReference type="GO" id="GO:0030170">
    <property type="term" value="F:pyridoxal phosphate binding"/>
    <property type="evidence" value="ECO:0007669"/>
    <property type="project" value="InterPro"/>
</dbReference>
<dbReference type="HOGENOM" id="CLU_017584_3_1_1"/>
<keyword evidence="9" id="KW-0368">Histidine biosynthesis</keyword>
<dbReference type="PROSITE" id="PS00599">
    <property type="entry name" value="AA_TRANSFER_CLASS_2"/>
    <property type="match status" value="1"/>
</dbReference>
<dbReference type="PANTHER" id="PTHR42885">
    <property type="entry name" value="HISTIDINOL-PHOSPHATE AMINOTRANSFERASE-RELATED"/>
    <property type="match status" value="1"/>
</dbReference>
<dbReference type="OrthoDB" id="2015537at2759"/>
<proteinExistence type="inferred from homology"/>
<evidence type="ECO:0000256" key="10">
    <source>
        <dbReference type="ARBA" id="ARBA00030262"/>
    </source>
</evidence>
<keyword evidence="7" id="KW-0808">Transferase</keyword>
<evidence type="ECO:0000256" key="8">
    <source>
        <dbReference type="ARBA" id="ARBA00022898"/>
    </source>
</evidence>
<evidence type="ECO:0000256" key="2">
    <source>
        <dbReference type="ARBA" id="ARBA00005011"/>
    </source>
</evidence>
<dbReference type="SUPFAM" id="SSF53383">
    <property type="entry name" value="PLP-dependent transferases"/>
    <property type="match status" value="1"/>
</dbReference>
<dbReference type="Gene3D" id="3.90.1150.10">
    <property type="entry name" value="Aspartate Aminotransferase, domain 1"/>
    <property type="match status" value="1"/>
</dbReference>
<comment type="catalytic activity">
    <reaction evidence="11">
        <text>L-histidinol phosphate + 2-oxoglutarate = 3-(imidazol-4-yl)-2-oxopropyl phosphate + L-glutamate</text>
        <dbReference type="Rhea" id="RHEA:23744"/>
        <dbReference type="ChEBI" id="CHEBI:16810"/>
        <dbReference type="ChEBI" id="CHEBI:29985"/>
        <dbReference type="ChEBI" id="CHEBI:57766"/>
        <dbReference type="ChEBI" id="CHEBI:57980"/>
        <dbReference type="EC" id="2.6.1.9"/>
    </reaction>
</comment>
<comment type="cofactor">
    <cofactor evidence="1">
        <name>pyridoxal 5'-phosphate</name>
        <dbReference type="ChEBI" id="CHEBI:597326"/>
    </cofactor>
</comment>
<dbReference type="InterPro" id="IPR001917">
    <property type="entry name" value="Aminotrans_II_pyridoxalP_BS"/>
</dbReference>
<reference evidence="13 14" key="1">
    <citation type="journal article" date="2011" name="PLoS Pathog.">
        <title>Endophytic Life Strategies Decoded by Genome and Transcriptome Analyses of the Mutualistic Root Symbiont Piriformospora indica.</title>
        <authorList>
            <person name="Zuccaro A."/>
            <person name="Lahrmann U."/>
            <person name="Guldener U."/>
            <person name="Langen G."/>
            <person name="Pfiffi S."/>
            <person name="Biedenkopf D."/>
            <person name="Wong P."/>
            <person name="Samans B."/>
            <person name="Grimm C."/>
            <person name="Basiewicz M."/>
            <person name="Murat C."/>
            <person name="Martin F."/>
            <person name="Kogel K.H."/>
        </authorList>
    </citation>
    <scope>NUCLEOTIDE SEQUENCE [LARGE SCALE GENOMIC DNA]</scope>
    <source>
        <strain evidence="13 14">DSM 11827</strain>
    </source>
</reference>
<evidence type="ECO:0000256" key="1">
    <source>
        <dbReference type="ARBA" id="ARBA00001933"/>
    </source>
</evidence>
<dbReference type="CDD" id="cd00609">
    <property type="entry name" value="AAT_like"/>
    <property type="match status" value="1"/>
</dbReference>
<protein>
    <recommendedName>
        <fullName evidence="4">histidinol-phosphate transaminase</fullName>
        <ecNumber evidence="4">2.6.1.9</ecNumber>
    </recommendedName>
    <alternativeName>
        <fullName evidence="10">Imidazole acetol-phosphate transaminase</fullName>
    </alternativeName>
</protein>
<sequence>MPVDHFSLEAIIRPNILALHPYRCARDDYQSGILLDANENSYGHSIATAVNKKDSYQANGNNEPDLLLAQHLASPLHRYPDPSHPQIKSAYAKLRGVTGIENVFLGVGSDEVIDLLFRVACVPGKDKVLICPPTYGMYAVCAQINDVGVVKIPQDTTGGRFTVQVDKILEATEQDPAIKMIFFCSPGNPTGATVSLSAIQQVLDSPSFKGLVIVDEAYIDFTQASHPGVSMSATILLPNYPNLVVLQTMSKSFGLASIRLGFAFSSPELNQILSNTKAPYNISGPTATLAMQALSEESIATMRDKVQKLIQGRQFLLEAFNEMKQDLGPYIGGLDANFIMVPVLNRQTGKPDNVRAEKVYQAMAETQGVVVRFRGKELGCTGCLRVTIGTEEENKTLLERLKATLDQIQ</sequence>
<dbReference type="AlphaFoldDB" id="G4T631"/>
<dbReference type="InterPro" id="IPR015421">
    <property type="entry name" value="PyrdxlP-dep_Trfase_major"/>
</dbReference>
<dbReference type="InterPro" id="IPR005861">
    <property type="entry name" value="HisP_aminotrans"/>
</dbReference>
<dbReference type="InterPro" id="IPR015422">
    <property type="entry name" value="PyrdxlP-dep_Trfase_small"/>
</dbReference>
<evidence type="ECO:0000256" key="11">
    <source>
        <dbReference type="ARBA" id="ARBA00047481"/>
    </source>
</evidence>
<keyword evidence="8" id="KW-0663">Pyridoxal phosphate</keyword>
<comment type="caution">
    <text evidence="13">The sequence shown here is derived from an EMBL/GenBank/DDBJ whole genome shotgun (WGS) entry which is preliminary data.</text>
</comment>
<evidence type="ECO:0000256" key="5">
    <source>
        <dbReference type="ARBA" id="ARBA00022576"/>
    </source>
</evidence>
<accession>G4T631</accession>
<dbReference type="EC" id="2.6.1.9" evidence="4"/>
<gene>
    <name evidence="13" type="ORF">PIIN_00435</name>
</gene>
<name>G4T631_SERID</name>
<evidence type="ECO:0000259" key="12">
    <source>
        <dbReference type="Pfam" id="PF00155"/>
    </source>
</evidence>
<dbReference type="GO" id="GO:0004400">
    <property type="term" value="F:histidinol-phosphate transaminase activity"/>
    <property type="evidence" value="ECO:0007669"/>
    <property type="project" value="UniProtKB-EC"/>
</dbReference>
<feature type="domain" description="Aminotransferase class I/classII large" evidence="12">
    <location>
        <begin position="33"/>
        <end position="401"/>
    </location>
</feature>
<dbReference type="STRING" id="1109443.G4T631"/>
<organism evidence="13 14">
    <name type="scientific">Serendipita indica (strain DSM 11827)</name>
    <name type="common">Root endophyte fungus</name>
    <name type="synonym">Piriformospora indica</name>
    <dbReference type="NCBI Taxonomy" id="1109443"/>
    <lineage>
        <taxon>Eukaryota</taxon>
        <taxon>Fungi</taxon>
        <taxon>Dikarya</taxon>
        <taxon>Basidiomycota</taxon>
        <taxon>Agaricomycotina</taxon>
        <taxon>Agaricomycetes</taxon>
        <taxon>Sebacinales</taxon>
        <taxon>Serendipitaceae</taxon>
        <taxon>Serendipita</taxon>
    </lineage>
</organism>
<dbReference type="InParanoid" id="G4T631"/>
<evidence type="ECO:0000256" key="9">
    <source>
        <dbReference type="ARBA" id="ARBA00023102"/>
    </source>
</evidence>
<dbReference type="NCBIfam" id="TIGR01141">
    <property type="entry name" value="hisC"/>
    <property type="match status" value="1"/>
</dbReference>
<comment type="pathway">
    <text evidence="2">Amino-acid biosynthesis; L-histidine biosynthesis; L-histidine from 5-phospho-alpha-D-ribose 1-diphosphate: step 7/9.</text>
</comment>
<dbReference type="Proteomes" id="UP000007148">
    <property type="component" value="Unassembled WGS sequence"/>
</dbReference>
<dbReference type="InterPro" id="IPR004839">
    <property type="entry name" value="Aminotransferase_I/II_large"/>
</dbReference>